<dbReference type="RefSeq" id="WP_348027437.1">
    <property type="nucleotide sequence ID" value="NZ_CP129113.1"/>
</dbReference>
<sequence length="391" mass="43302">MTVGIVGNYGNHNEGDEAILAGILHQLDKELGIKRDEVVVFSKNPANTEALHNVTARPLFSTEKSLLGRVMGAWRRNYNSIKKLDFVIIGGGGILMDLYKTNVVMFALYGWMARKASVPYIVYGAGAGPIATTFGKRILHTLGKGASLITVRDQDSAELIESLHIGKPVSVIPDPALALEPPAITVNERPLHIGVTVLPYHDGVYWPDENQELYTNYIEGMARNLDRLLSENPETHVHFFATKQPYDAEVAERVREHMRNGERCTVENGPHDYRRILEIISEQDVIIGTRLHSIILAAVAKKPTIAIGYHRKVGSFMEQAGCSENLISIEALHKTDEAFSKIFTRIQSDWQNTCSVFANVPGNIAATQGSGIDLLKESLPELNRKLQQKEG</sequence>
<keyword evidence="2" id="KW-0808">Transferase</keyword>
<dbReference type="GO" id="GO:0016740">
    <property type="term" value="F:transferase activity"/>
    <property type="evidence" value="ECO:0007669"/>
    <property type="project" value="UniProtKB-KW"/>
</dbReference>
<dbReference type="PANTHER" id="PTHR36836">
    <property type="entry name" value="COLANIC ACID BIOSYNTHESIS PROTEIN WCAK"/>
    <property type="match status" value="1"/>
</dbReference>
<organism evidence="2 3">
    <name type="scientific">Aciduricibacillus chroicocephali</name>
    <dbReference type="NCBI Taxonomy" id="3054939"/>
    <lineage>
        <taxon>Bacteria</taxon>
        <taxon>Bacillati</taxon>
        <taxon>Bacillota</taxon>
        <taxon>Bacilli</taxon>
        <taxon>Bacillales</taxon>
        <taxon>Bacillaceae</taxon>
        <taxon>Aciduricibacillus</taxon>
    </lineage>
</organism>
<evidence type="ECO:0000259" key="1">
    <source>
        <dbReference type="Pfam" id="PF04230"/>
    </source>
</evidence>
<evidence type="ECO:0000313" key="3">
    <source>
        <dbReference type="Proteomes" id="UP001180087"/>
    </source>
</evidence>
<dbReference type="Pfam" id="PF04230">
    <property type="entry name" value="PS_pyruv_trans"/>
    <property type="match status" value="1"/>
</dbReference>
<proteinExistence type="predicted"/>
<keyword evidence="3" id="KW-1185">Reference proteome</keyword>
<name>A0ABY9KU82_9BACI</name>
<dbReference type="EMBL" id="CP129113">
    <property type="protein sequence ID" value="WLV24426.1"/>
    <property type="molecule type" value="Genomic_DNA"/>
</dbReference>
<protein>
    <submittedName>
        <fullName evidence="2">Polysaccharide pyruvyl transferase family protein</fullName>
    </submittedName>
</protein>
<dbReference type="PANTHER" id="PTHR36836:SF1">
    <property type="entry name" value="COLANIC ACID BIOSYNTHESIS PROTEIN WCAK"/>
    <property type="match status" value="1"/>
</dbReference>
<accession>A0ABY9KU82</accession>
<dbReference type="Proteomes" id="UP001180087">
    <property type="component" value="Chromosome"/>
</dbReference>
<dbReference type="InterPro" id="IPR007345">
    <property type="entry name" value="Polysacch_pyruvyl_Trfase"/>
</dbReference>
<feature type="domain" description="Polysaccharide pyruvyl transferase" evidence="1">
    <location>
        <begin position="15"/>
        <end position="310"/>
    </location>
</feature>
<gene>
    <name evidence="2" type="ORF">QR721_12400</name>
</gene>
<reference evidence="2" key="1">
    <citation type="submission" date="2023-06" db="EMBL/GenBank/DDBJ databases">
        <title>A Treasure from Seagulls: Isolation and Description of Aciduricobacillus qingdaonensis gen. nov., sp. nov., a Rare Obligately Uric Acid-utilizing Member in the Family Bacillaceae.</title>
        <authorList>
            <person name="Liu W."/>
            <person name="Wang B."/>
        </authorList>
    </citation>
    <scope>NUCLEOTIDE SEQUENCE</scope>
    <source>
        <strain evidence="2">44XB</strain>
    </source>
</reference>
<evidence type="ECO:0000313" key="2">
    <source>
        <dbReference type="EMBL" id="WLV24426.1"/>
    </source>
</evidence>